<name>A0A433VHA6_9CYAN</name>
<reference evidence="5" key="2">
    <citation type="journal article" date="2019" name="Genome Biol. Evol.">
        <title>Day and night: Metabolic profiles and evolutionary relationships of six axenic non-marine cyanobacteria.</title>
        <authorList>
            <person name="Will S.E."/>
            <person name="Henke P."/>
            <person name="Boedeker C."/>
            <person name="Huang S."/>
            <person name="Brinkmann H."/>
            <person name="Rohde M."/>
            <person name="Jarek M."/>
            <person name="Friedl T."/>
            <person name="Seufert S."/>
            <person name="Schumacher M."/>
            <person name="Overmann J."/>
            <person name="Neumann-Schaal M."/>
            <person name="Petersen J."/>
        </authorList>
    </citation>
    <scope>NUCLEOTIDE SEQUENCE [LARGE SCALE GENOMIC DNA]</scope>
    <source>
        <strain evidence="5">PCC 7102</strain>
    </source>
</reference>
<keyword evidence="6" id="KW-1185">Reference proteome</keyword>
<dbReference type="FunFam" id="3.40.50.300:FF:000216">
    <property type="entry name" value="Type VII secretion ATPase EccA"/>
    <property type="match status" value="1"/>
</dbReference>
<dbReference type="EMBL" id="RSCL01000008">
    <property type="protein sequence ID" value="RUT05445.1"/>
    <property type="molecule type" value="Genomic_DNA"/>
</dbReference>
<dbReference type="Gene3D" id="3.40.50.300">
    <property type="entry name" value="P-loop containing nucleotide triphosphate hydrolases"/>
    <property type="match status" value="1"/>
</dbReference>
<dbReference type="Pfam" id="PF17866">
    <property type="entry name" value="AAA_lid_6"/>
    <property type="match status" value="1"/>
</dbReference>
<gene>
    <name evidence="5" type="ORF">DSM106972_034520</name>
</gene>
<accession>A0A433VHA6</accession>
<dbReference type="InterPro" id="IPR000470">
    <property type="entry name" value="CbxX/CfqX_mono"/>
</dbReference>
<dbReference type="OrthoDB" id="9806903at2"/>
<protein>
    <submittedName>
        <fullName evidence="5">CbbX protein</fullName>
    </submittedName>
</protein>
<feature type="domain" description="AAA+ ATPase" evidence="4">
    <location>
        <begin position="81"/>
        <end position="220"/>
    </location>
</feature>
<dbReference type="GO" id="GO:0005524">
    <property type="term" value="F:ATP binding"/>
    <property type="evidence" value="ECO:0007669"/>
    <property type="project" value="UniProtKB-KW"/>
</dbReference>
<dbReference type="InterPro" id="IPR027417">
    <property type="entry name" value="P-loop_NTPase"/>
</dbReference>
<dbReference type="Gene3D" id="1.10.8.60">
    <property type="match status" value="1"/>
</dbReference>
<evidence type="ECO:0000256" key="1">
    <source>
        <dbReference type="ARBA" id="ARBA00010378"/>
    </source>
</evidence>
<dbReference type="SMART" id="SM00382">
    <property type="entry name" value="AAA"/>
    <property type="match status" value="1"/>
</dbReference>
<comment type="caution">
    <text evidence="5">The sequence shown here is derived from an EMBL/GenBank/DDBJ whole genome shotgun (WGS) entry which is preliminary data.</text>
</comment>
<dbReference type="GO" id="GO:0016887">
    <property type="term" value="F:ATP hydrolysis activity"/>
    <property type="evidence" value="ECO:0007669"/>
    <property type="project" value="InterPro"/>
</dbReference>
<dbReference type="Pfam" id="PF00004">
    <property type="entry name" value="AAA"/>
    <property type="match status" value="1"/>
</dbReference>
<dbReference type="RefSeq" id="WP_127081934.1">
    <property type="nucleotide sequence ID" value="NZ_RSCL01000008.1"/>
</dbReference>
<dbReference type="PANTHER" id="PTHR43392">
    <property type="entry name" value="AAA-TYPE ATPASE FAMILY PROTEIN / ANKYRIN REPEAT FAMILY PROTEIN"/>
    <property type="match status" value="1"/>
</dbReference>
<comment type="similarity">
    <text evidence="1">Belongs to the CbxX/CfxQ family.</text>
</comment>
<dbReference type="InterPro" id="IPR050773">
    <property type="entry name" value="CbxX/CfxQ_RuBisCO_ESX"/>
</dbReference>
<dbReference type="AlphaFoldDB" id="A0A433VHA6"/>
<proteinExistence type="inferred from homology"/>
<evidence type="ECO:0000256" key="2">
    <source>
        <dbReference type="ARBA" id="ARBA00022741"/>
    </source>
</evidence>
<dbReference type="InterPro" id="IPR003959">
    <property type="entry name" value="ATPase_AAA_core"/>
</dbReference>
<dbReference type="PRINTS" id="PR00819">
    <property type="entry name" value="CBXCFQXSUPER"/>
</dbReference>
<keyword evidence="2" id="KW-0547">Nucleotide-binding</keyword>
<evidence type="ECO:0000259" key="4">
    <source>
        <dbReference type="SMART" id="SM00382"/>
    </source>
</evidence>
<dbReference type="PRINTS" id="PR00820">
    <property type="entry name" value="CBXXCFQX"/>
</dbReference>
<evidence type="ECO:0000256" key="3">
    <source>
        <dbReference type="ARBA" id="ARBA00022840"/>
    </source>
</evidence>
<reference evidence="5" key="1">
    <citation type="submission" date="2018-12" db="EMBL/GenBank/DDBJ databases">
        <authorList>
            <person name="Will S."/>
            <person name="Neumann-Schaal M."/>
            <person name="Henke P."/>
        </authorList>
    </citation>
    <scope>NUCLEOTIDE SEQUENCE</scope>
    <source>
        <strain evidence="5">PCC 7102</strain>
    </source>
</reference>
<dbReference type="InterPro" id="IPR000641">
    <property type="entry name" value="CbxX/CfxQ"/>
</dbReference>
<dbReference type="InterPro" id="IPR003593">
    <property type="entry name" value="AAA+_ATPase"/>
</dbReference>
<dbReference type="CDD" id="cd00009">
    <property type="entry name" value="AAA"/>
    <property type="match status" value="1"/>
</dbReference>
<dbReference type="PANTHER" id="PTHR43392:SF2">
    <property type="entry name" value="AAA-TYPE ATPASE FAMILY PROTEIN _ ANKYRIN REPEAT FAMILY PROTEIN"/>
    <property type="match status" value="1"/>
</dbReference>
<sequence>MSEQVLEKDLVSAVGHDIQDTIDTPIDLEATFRESHVQEILDRLDQELVGLQAVKNKIKEMAALLLVDRVRKSLGLTAGAPTLHMTFLGNPGMGKTTVAMRMAEILHRLGYIRKENVMLVTRDDLVGQGIGQTAPKTREVLNNAMGGVLLVDEAYTLFRPDNPGDFGLEAIEILMQVMENQRDDLVVILAGYKQQMEHFFHSNPGMNSRIGLHIEFNDYSVDNLMVIAQSILVSQHYHFSRDAEKAFREYLIRRKAMPHFANARSVRNAIDRARLRQANRLLNIRDRQVTRDDLMTIEAADILASRVFRDGVPDCEAES</sequence>
<keyword evidence="3" id="KW-0067">ATP-binding</keyword>
<evidence type="ECO:0000313" key="6">
    <source>
        <dbReference type="Proteomes" id="UP000271624"/>
    </source>
</evidence>
<dbReference type="SUPFAM" id="SSF52540">
    <property type="entry name" value="P-loop containing nucleoside triphosphate hydrolases"/>
    <property type="match status" value="1"/>
</dbReference>
<dbReference type="InterPro" id="IPR041627">
    <property type="entry name" value="AAA_lid_6"/>
</dbReference>
<evidence type="ECO:0000313" key="5">
    <source>
        <dbReference type="EMBL" id="RUT05445.1"/>
    </source>
</evidence>
<organism evidence="5 6">
    <name type="scientific">Dulcicalothrix desertica PCC 7102</name>
    <dbReference type="NCBI Taxonomy" id="232991"/>
    <lineage>
        <taxon>Bacteria</taxon>
        <taxon>Bacillati</taxon>
        <taxon>Cyanobacteriota</taxon>
        <taxon>Cyanophyceae</taxon>
        <taxon>Nostocales</taxon>
        <taxon>Calotrichaceae</taxon>
        <taxon>Dulcicalothrix</taxon>
    </lineage>
</organism>
<dbReference type="Proteomes" id="UP000271624">
    <property type="component" value="Unassembled WGS sequence"/>
</dbReference>